<evidence type="ECO:0000256" key="6">
    <source>
        <dbReference type="ARBA" id="ARBA00022918"/>
    </source>
</evidence>
<keyword evidence="5" id="KW-0378">Hydrolase</keyword>
<dbReference type="PANTHER" id="PTHR37984">
    <property type="entry name" value="PROTEIN CBG26694"/>
    <property type="match status" value="1"/>
</dbReference>
<feature type="domain" description="Reverse transcriptase RNase H-like" evidence="7">
    <location>
        <begin position="1"/>
        <end position="99"/>
    </location>
</feature>
<dbReference type="InterPro" id="IPR043502">
    <property type="entry name" value="DNA/RNA_pol_sf"/>
</dbReference>
<sequence length="139" mass="15604">MIVQTDASEVGIGAVLSQEVHGEEHPVMYISRKLNTREQGYATVEKEGLAIKWALECLRYYLLGRHFTLVTDHAPLIWMANKKDTNAKVGRWFVSLQEFNFSIIHRAGAKHGNAYALSRRDALWDHGHLSSARTEGGGV</sequence>
<dbReference type="FunFam" id="3.10.20.370:FF:000001">
    <property type="entry name" value="Retrovirus-related Pol polyprotein from transposon 17.6-like protein"/>
    <property type="match status" value="1"/>
</dbReference>
<dbReference type="InterPro" id="IPR041373">
    <property type="entry name" value="RT_RNaseH"/>
</dbReference>
<dbReference type="CDD" id="cd09274">
    <property type="entry name" value="RNase_HI_RT_Ty3"/>
    <property type="match status" value="1"/>
</dbReference>
<evidence type="ECO:0000256" key="3">
    <source>
        <dbReference type="ARBA" id="ARBA00022722"/>
    </source>
</evidence>
<dbReference type="Gene3D" id="3.10.20.370">
    <property type="match status" value="1"/>
</dbReference>
<accession>A0AAN8HC46</accession>
<comment type="caution">
    <text evidence="8">The sequence shown here is derived from an EMBL/GenBank/DDBJ whole genome shotgun (WGS) entry which is preliminary data.</text>
</comment>
<dbReference type="PANTHER" id="PTHR37984:SF5">
    <property type="entry name" value="PROTEIN NYNRIN-LIKE"/>
    <property type="match status" value="1"/>
</dbReference>
<keyword evidence="6" id="KW-0695">RNA-directed DNA polymerase</keyword>
<evidence type="ECO:0000256" key="4">
    <source>
        <dbReference type="ARBA" id="ARBA00022759"/>
    </source>
</evidence>
<gene>
    <name evidence="8" type="ORF">CesoFtcFv8_005014</name>
</gene>
<proteinExistence type="predicted"/>
<reference evidence="8 9" key="1">
    <citation type="journal article" date="2023" name="Mol. Biol. Evol.">
        <title>Genomics of Secondarily Temperate Adaptation in the Only Non-Antarctic Icefish.</title>
        <authorList>
            <person name="Rivera-Colon A.G."/>
            <person name="Rayamajhi N."/>
            <person name="Minhas B.F."/>
            <person name="Madrigal G."/>
            <person name="Bilyk K.T."/>
            <person name="Yoon V."/>
            <person name="Hune M."/>
            <person name="Gregory S."/>
            <person name="Cheng C.H.C."/>
            <person name="Catchen J.M."/>
        </authorList>
    </citation>
    <scope>NUCLEOTIDE SEQUENCE [LARGE SCALE GENOMIC DNA]</scope>
    <source>
        <strain evidence="8">JC2023a</strain>
    </source>
</reference>
<evidence type="ECO:0000256" key="1">
    <source>
        <dbReference type="ARBA" id="ARBA00022679"/>
    </source>
</evidence>
<dbReference type="SUPFAM" id="SSF56672">
    <property type="entry name" value="DNA/RNA polymerases"/>
    <property type="match status" value="1"/>
</dbReference>
<keyword evidence="3" id="KW-0540">Nuclease</keyword>
<dbReference type="Proteomes" id="UP001335648">
    <property type="component" value="Unassembled WGS sequence"/>
</dbReference>
<dbReference type="EMBL" id="JAULUE010002049">
    <property type="protein sequence ID" value="KAK5907134.1"/>
    <property type="molecule type" value="Genomic_DNA"/>
</dbReference>
<evidence type="ECO:0000313" key="8">
    <source>
        <dbReference type="EMBL" id="KAK5907134.1"/>
    </source>
</evidence>
<name>A0AAN8HC46_9TELE</name>
<dbReference type="Pfam" id="PF17917">
    <property type="entry name" value="RT_RNaseH"/>
    <property type="match status" value="1"/>
</dbReference>
<dbReference type="InterPro" id="IPR050951">
    <property type="entry name" value="Retrovirus_Pol_polyprotein"/>
</dbReference>
<dbReference type="AlphaFoldDB" id="A0AAN8HC46"/>
<evidence type="ECO:0000259" key="7">
    <source>
        <dbReference type="Pfam" id="PF17917"/>
    </source>
</evidence>
<evidence type="ECO:0000313" key="9">
    <source>
        <dbReference type="Proteomes" id="UP001335648"/>
    </source>
</evidence>
<protein>
    <recommendedName>
        <fullName evidence="7">Reverse transcriptase RNase H-like domain-containing protein</fullName>
    </recommendedName>
</protein>
<dbReference type="GO" id="GO:0003964">
    <property type="term" value="F:RNA-directed DNA polymerase activity"/>
    <property type="evidence" value="ECO:0007669"/>
    <property type="project" value="UniProtKB-KW"/>
</dbReference>
<evidence type="ECO:0000256" key="5">
    <source>
        <dbReference type="ARBA" id="ARBA00022801"/>
    </source>
</evidence>
<evidence type="ECO:0000256" key="2">
    <source>
        <dbReference type="ARBA" id="ARBA00022695"/>
    </source>
</evidence>
<keyword evidence="4" id="KW-0255">Endonuclease</keyword>
<keyword evidence="9" id="KW-1185">Reference proteome</keyword>
<keyword evidence="2" id="KW-0548">Nucleotidyltransferase</keyword>
<dbReference type="GO" id="GO:0016787">
    <property type="term" value="F:hydrolase activity"/>
    <property type="evidence" value="ECO:0007669"/>
    <property type="project" value="UniProtKB-KW"/>
</dbReference>
<keyword evidence="1" id="KW-0808">Transferase</keyword>
<dbReference type="GO" id="GO:0004519">
    <property type="term" value="F:endonuclease activity"/>
    <property type="evidence" value="ECO:0007669"/>
    <property type="project" value="UniProtKB-KW"/>
</dbReference>
<organism evidence="8 9">
    <name type="scientific">Champsocephalus esox</name>
    <name type="common">pike icefish</name>
    <dbReference type="NCBI Taxonomy" id="159716"/>
    <lineage>
        <taxon>Eukaryota</taxon>
        <taxon>Metazoa</taxon>
        <taxon>Chordata</taxon>
        <taxon>Craniata</taxon>
        <taxon>Vertebrata</taxon>
        <taxon>Euteleostomi</taxon>
        <taxon>Actinopterygii</taxon>
        <taxon>Neopterygii</taxon>
        <taxon>Teleostei</taxon>
        <taxon>Neoteleostei</taxon>
        <taxon>Acanthomorphata</taxon>
        <taxon>Eupercaria</taxon>
        <taxon>Perciformes</taxon>
        <taxon>Notothenioidei</taxon>
        <taxon>Channichthyidae</taxon>
        <taxon>Champsocephalus</taxon>
    </lineage>
</organism>